<dbReference type="PROSITE" id="PS01124">
    <property type="entry name" value="HTH_ARAC_FAMILY_2"/>
    <property type="match status" value="1"/>
</dbReference>
<keyword evidence="1" id="KW-0805">Transcription regulation</keyword>
<keyword evidence="6" id="KW-1185">Reference proteome</keyword>
<gene>
    <name evidence="5" type="ORF">SNE35_26295</name>
</gene>
<dbReference type="PANTHER" id="PTHR47894:SF1">
    <property type="entry name" value="HTH-TYPE TRANSCRIPTIONAL REGULATOR VQSM"/>
    <property type="match status" value="1"/>
</dbReference>
<evidence type="ECO:0000313" key="5">
    <source>
        <dbReference type="EMBL" id="MDY0748038.1"/>
    </source>
</evidence>
<accession>A0ABU5DQN4</accession>
<keyword evidence="3" id="KW-0804">Transcription</keyword>
<dbReference type="Gene3D" id="1.10.10.60">
    <property type="entry name" value="Homeodomain-like"/>
    <property type="match status" value="1"/>
</dbReference>
<comment type="caution">
    <text evidence="5">The sequence shown here is derived from an EMBL/GenBank/DDBJ whole genome shotgun (WGS) entry which is preliminary data.</text>
</comment>
<keyword evidence="2" id="KW-0238">DNA-binding</keyword>
<evidence type="ECO:0000256" key="3">
    <source>
        <dbReference type="ARBA" id="ARBA00023163"/>
    </source>
</evidence>
<dbReference type="Pfam" id="PF12625">
    <property type="entry name" value="Arabinose_bd"/>
    <property type="match status" value="1"/>
</dbReference>
<sequence length="316" mass="35284">MLLDLQIDPAVALAHAALPADLFQRPDSALTPAEYFRLWRGIEQAAGEREVPLLLTRHLNAEAFDAPIFASLCSANFNIAARRLSHYKPLIGPMLLDVNEGRNSTLLSLSCYGAIEPLPRSLGLMELVFLCQLIRMGTRERIVPLAVTLPDLPRDVTPYEVYFGCALRKAERTELRFSATDAARPFMTSNAAMWAFFESKLNQRLADMNADASTARRVRAVLLEALPSGESGIDAVAGRLAMSKRTLQRKLTTEAENFQDILNSTRTELADHYLHQSKLSLGEISFLLGFQEPNSFIRAYQAWKGESPSSFRMRTH</sequence>
<evidence type="ECO:0000256" key="1">
    <source>
        <dbReference type="ARBA" id="ARBA00023015"/>
    </source>
</evidence>
<dbReference type="InterPro" id="IPR032687">
    <property type="entry name" value="AraC-type_N"/>
</dbReference>
<dbReference type="InterPro" id="IPR018060">
    <property type="entry name" value="HTH_AraC"/>
</dbReference>
<dbReference type="SMART" id="SM00342">
    <property type="entry name" value="HTH_ARAC"/>
    <property type="match status" value="1"/>
</dbReference>
<protein>
    <submittedName>
        <fullName evidence="5">AraC family transcriptional regulator ligand-binding domain-containing protein</fullName>
    </submittedName>
</protein>
<feature type="domain" description="HTH araC/xylS-type" evidence="4">
    <location>
        <begin position="216"/>
        <end position="314"/>
    </location>
</feature>
<organism evidence="5 6">
    <name type="scientific">Roseateles agri</name>
    <dbReference type="NCBI Taxonomy" id="3098619"/>
    <lineage>
        <taxon>Bacteria</taxon>
        <taxon>Pseudomonadati</taxon>
        <taxon>Pseudomonadota</taxon>
        <taxon>Betaproteobacteria</taxon>
        <taxon>Burkholderiales</taxon>
        <taxon>Sphaerotilaceae</taxon>
        <taxon>Roseateles</taxon>
    </lineage>
</organism>
<dbReference type="SUPFAM" id="SSF46689">
    <property type="entry name" value="Homeodomain-like"/>
    <property type="match status" value="1"/>
</dbReference>
<dbReference type="PANTHER" id="PTHR47894">
    <property type="entry name" value="HTH-TYPE TRANSCRIPTIONAL REGULATOR GADX"/>
    <property type="match status" value="1"/>
</dbReference>
<dbReference type="Proteomes" id="UP001285263">
    <property type="component" value="Unassembled WGS sequence"/>
</dbReference>
<reference evidence="5 6" key="1">
    <citation type="submission" date="2023-11" db="EMBL/GenBank/DDBJ databases">
        <title>Paucibacter sp. nov., isolated from fresh soil in Korea.</title>
        <authorList>
            <person name="Le N.T.T."/>
        </authorList>
    </citation>
    <scope>NUCLEOTIDE SEQUENCE [LARGE SCALE GENOMIC DNA]</scope>
    <source>
        <strain evidence="5 6">R3-3</strain>
    </source>
</reference>
<dbReference type="EMBL" id="JAXCLA010000009">
    <property type="protein sequence ID" value="MDY0748038.1"/>
    <property type="molecule type" value="Genomic_DNA"/>
</dbReference>
<evidence type="ECO:0000256" key="2">
    <source>
        <dbReference type="ARBA" id="ARBA00023125"/>
    </source>
</evidence>
<dbReference type="Pfam" id="PF12833">
    <property type="entry name" value="HTH_18"/>
    <property type="match status" value="1"/>
</dbReference>
<dbReference type="RefSeq" id="WP_320426004.1">
    <property type="nucleotide sequence ID" value="NZ_JAXCLA010000009.1"/>
</dbReference>
<evidence type="ECO:0000313" key="6">
    <source>
        <dbReference type="Proteomes" id="UP001285263"/>
    </source>
</evidence>
<name>A0ABU5DQN4_9BURK</name>
<evidence type="ECO:0000259" key="4">
    <source>
        <dbReference type="PROSITE" id="PS01124"/>
    </source>
</evidence>
<proteinExistence type="predicted"/>
<dbReference type="InterPro" id="IPR009057">
    <property type="entry name" value="Homeodomain-like_sf"/>
</dbReference>